<dbReference type="Proteomes" id="UP000499080">
    <property type="component" value="Unassembled WGS sequence"/>
</dbReference>
<dbReference type="EMBL" id="BGPR01007792">
    <property type="protein sequence ID" value="GBN29540.1"/>
    <property type="molecule type" value="Genomic_DNA"/>
</dbReference>
<accession>A0A4Y2MT48</accession>
<sequence length="115" mass="13494">MLSNGQFLSILFSLAKYPEEKGLQSSKIRPKEFDESHVPITLSVQILKNQRECNPVHFPCKVFLERILQSRKIRPRQFDESHVPTALSIQISKNHRKRSNVHFPWEVSREKVLQS</sequence>
<comment type="caution">
    <text evidence="1">The sequence shown here is derived from an EMBL/GenBank/DDBJ whole genome shotgun (WGS) entry which is preliminary data.</text>
</comment>
<name>A0A4Y2MT48_ARAVE</name>
<proteinExistence type="predicted"/>
<keyword evidence="2" id="KW-1185">Reference proteome</keyword>
<protein>
    <submittedName>
        <fullName evidence="1">Uncharacterized protein</fullName>
    </submittedName>
</protein>
<evidence type="ECO:0000313" key="1">
    <source>
        <dbReference type="EMBL" id="GBN29540.1"/>
    </source>
</evidence>
<evidence type="ECO:0000313" key="2">
    <source>
        <dbReference type="Proteomes" id="UP000499080"/>
    </source>
</evidence>
<dbReference type="AlphaFoldDB" id="A0A4Y2MT48"/>
<organism evidence="1 2">
    <name type="scientific">Araneus ventricosus</name>
    <name type="common">Orbweaver spider</name>
    <name type="synonym">Epeira ventricosa</name>
    <dbReference type="NCBI Taxonomy" id="182803"/>
    <lineage>
        <taxon>Eukaryota</taxon>
        <taxon>Metazoa</taxon>
        <taxon>Ecdysozoa</taxon>
        <taxon>Arthropoda</taxon>
        <taxon>Chelicerata</taxon>
        <taxon>Arachnida</taxon>
        <taxon>Araneae</taxon>
        <taxon>Araneomorphae</taxon>
        <taxon>Entelegynae</taxon>
        <taxon>Araneoidea</taxon>
        <taxon>Araneidae</taxon>
        <taxon>Araneus</taxon>
    </lineage>
</organism>
<reference evidence="1 2" key="1">
    <citation type="journal article" date="2019" name="Sci. Rep.">
        <title>Orb-weaving spider Araneus ventricosus genome elucidates the spidroin gene catalogue.</title>
        <authorList>
            <person name="Kono N."/>
            <person name="Nakamura H."/>
            <person name="Ohtoshi R."/>
            <person name="Moran D.A.P."/>
            <person name="Shinohara A."/>
            <person name="Yoshida Y."/>
            <person name="Fujiwara M."/>
            <person name="Mori M."/>
            <person name="Tomita M."/>
            <person name="Arakawa K."/>
        </authorList>
    </citation>
    <scope>NUCLEOTIDE SEQUENCE [LARGE SCALE GENOMIC DNA]</scope>
</reference>
<gene>
    <name evidence="1" type="ORF">AVEN_78189_1</name>
</gene>